<dbReference type="GO" id="GO:0046686">
    <property type="term" value="P:response to cadmium ion"/>
    <property type="evidence" value="ECO:0007669"/>
    <property type="project" value="TreeGrafter"/>
</dbReference>
<organism evidence="2 3">
    <name type="scientific">Longimicrobium terrae</name>
    <dbReference type="NCBI Taxonomy" id="1639882"/>
    <lineage>
        <taxon>Bacteria</taxon>
        <taxon>Pseudomonadati</taxon>
        <taxon>Gemmatimonadota</taxon>
        <taxon>Longimicrobiia</taxon>
        <taxon>Longimicrobiales</taxon>
        <taxon>Longimicrobiaceae</taxon>
        <taxon>Longimicrobium</taxon>
    </lineage>
</organism>
<dbReference type="GO" id="GO:0010288">
    <property type="term" value="P:response to lead ion"/>
    <property type="evidence" value="ECO:0007669"/>
    <property type="project" value="TreeGrafter"/>
</dbReference>
<dbReference type="RefSeq" id="WP_170031362.1">
    <property type="nucleotide sequence ID" value="NZ_JABDTL010000001.1"/>
</dbReference>
<sequence>MPDTPDIASIAALVADPTRATMLTVLMDGRAHTATELALEAGVTASTASSHLSRLTAGRLVSIARQGRHRYFRIPDPSIAAAIEGLMNIAPRAARTRPGPRDEKLRFARVCYDHLAGEAGVRLLDALRAREIISGADDGMRMTEGGAEWCDRVGIDRATLGATRRKVCRSCLDWSERRTHLAGSLGAAILDRLLALRYAHRERDTRVVTFSAAGETFLDRLELAR</sequence>
<dbReference type="CDD" id="cd00090">
    <property type="entry name" value="HTH_ARSR"/>
    <property type="match status" value="1"/>
</dbReference>
<dbReference type="InterPro" id="IPR001845">
    <property type="entry name" value="HTH_ArsR_DNA-bd_dom"/>
</dbReference>
<dbReference type="InterPro" id="IPR052543">
    <property type="entry name" value="HTH_Metal-responsive_Reg"/>
</dbReference>
<dbReference type="SUPFAM" id="SSF46785">
    <property type="entry name" value="Winged helix' DNA-binding domain"/>
    <property type="match status" value="1"/>
</dbReference>
<dbReference type="GO" id="GO:0003700">
    <property type="term" value="F:DNA-binding transcription factor activity"/>
    <property type="evidence" value="ECO:0007669"/>
    <property type="project" value="InterPro"/>
</dbReference>
<dbReference type="GO" id="GO:0032791">
    <property type="term" value="F:lead ion binding"/>
    <property type="evidence" value="ECO:0007669"/>
    <property type="project" value="TreeGrafter"/>
</dbReference>
<dbReference type="PANTHER" id="PTHR39168">
    <property type="entry name" value="TRANSCRIPTIONAL REGULATOR-RELATED"/>
    <property type="match status" value="1"/>
</dbReference>
<name>A0A841GUQ9_9BACT</name>
<dbReference type="EMBL" id="JACHIA010000001">
    <property type="protein sequence ID" value="MBB6068894.1"/>
    <property type="molecule type" value="Genomic_DNA"/>
</dbReference>
<protein>
    <submittedName>
        <fullName evidence="2">DNA-binding transcriptional ArsR family regulator</fullName>
    </submittedName>
</protein>
<gene>
    <name evidence="2" type="ORF">HNQ61_000505</name>
</gene>
<dbReference type="GO" id="GO:0003677">
    <property type="term" value="F:DNA binding"/>
    <property type="evidence" value="ECO:0007669"/>
    <property type="project" value="UniProtKB-KW"/>
</dbReference>
<dbReference type="InterPro" id="IPR036388">
    <property type="entry name" value="WH-like_DNA-bd_sf"/>
</dbReference>
<evidence type="ECO:0000313" key="2">
    <source>
        <dbReference type="EMBL" id="MBB6068894.1"/>
    </source>
</evidence>
<feature type="domain" description="HTH arsR-type" evidence="1">
    <location>
        <begin position="1"/>
        <end position="94"/>
    </location>
</feature>
<dbReference type="SMART" id="SM00418">
    <property type="entry name" value="HTH_ARSR"/>
    <property type="match status" value="1"/>
</dbReference>
<keyword evidence="3" id="KW-1185">Reference proteome</keyword>
<accession>A0A841GUQ9</accession>
<evidence type="ECO:0000259" key="1">
    <source>
        <dbReference type="PROSITE" id="PS50987"/>
    </source>
</evidence>
<comment type="caution">
    <text evidence="2">The sequence shown here is derived from an EMBL/GenBank/DDBJ whole genome shotgun (WGS) entry which is preliminary data.</text>
</comment>
<keyword evidence="2" id="KW-0238">DNA-binding</keyword>
<dbReference type="Pfam" id="PF12840">
    <property type="entry name" value="HTH_20"/>
    <property type="match status" value="1"/>
</dbReference>
<dbReference type="PROSITE" id="PS50987">
    <property type="entry name" value="HTH_ARSR_2"/>
    <property type="match status" value="1"/>
</dbReference>
<proteinExistence type="predicted"/>
<dbReference type="Gene3D" id="1.10.10.10">
    <property type="entry name" value="Winged helix-like DNA-binding domain superfamily/Winged helix DNA-binding domain"/>
    <property type="match status" value="1"/>
</dbReference>
<dbReference type="AlphaFoldDB" id="A0A841GUQ9"/>
<dbReference type="Proteomes" id="UP000582837">
    <property type="component" value="Unassembled WGS sequence"/>
</dbReference>
<dbReference type="PANTHER" id="PTHR39168:SF1">
    <property type="entry name" value="TRANSCRIPTIONAL REGULATORY PROTEIN"/>
    <property type="match status" value="1"/>
</dbReference>
<reference evidence="2 3" key="1">
    <citation type="submission" date="2020-08" db="EMBL/GenBank/DDBJ databases">
        <title>Genomic Encyclopedia of Type Strains, Phase IV (KMG-IV): sequencing the most valuable type-strain genomes for metagenomic binning, comparative biology and taxonomic classification.</title>
        <authorList>
            <person name="Goeker M."/>
        </authorList>
    </citation>
    <scope>NUCLEOTIDE SEQUENCE [LARGE SCALE GENOMIC DNA]</scope>
    <source>
        <strain evidence="2 3">DSM 29007</strain>
    </source>
</reference>
<dbReference type="GO" id="GO:0097063">
    <property type="term" value="F:cadmium ion sensor activity"/>
    <property type="evidence" value="ECO:0007669"/>
    <property type="project" value="TreeGrafter"/>
</dbReference>
<evidence type="ECO:0000313" key="3">
    <source>
        <dbReference type="Proteomes" id="UP000582837"/>
    </source>
</evidence>
<dbReference type="InterPro" id="IPR036390">
    <property type="entry name" value="WH_DNA-bd_sf"/>
</dbReference>
<dbReference type="InterPro" id="IPR011991">
    <property type="entry name" value="ArsR-like_HTH"/>
</dbReference>